<evidence type="ECO:0000259" key="3">
    <source>
        <dbReference type="PROSITE" id="PS50181"/>
    </source>
</evidence>
<dbReference type="SUPFAM" id="SSF52047">
    <property type="entry name" value="RNI-like"/>
    <property type="match status" value="1"/>
</dbReference>
<evidence type="ECO:0000256" key="2">
    <source>
        <dbReference type="SAM" id="MobiDB-lite"/>
    </source>
</evidence>
<keyword evidence="5" id="KW-1185">Reference proteome</keyword>
<sequence>MESFPDEVLLRIFSELSLVDLICGARLVCWRWYNISKDASLWTNVDFSEIHHIESGKDLSKVHHGMRNLLFSIQSSLRSLTFGTACHDGGIFELFGSSYKYTYKSRFPALRRLDYSYSSVSSRNLRIAVITHPEIEELYLCHTRISFSEAMVEAVHLPNLKVLVFSDSSVCLNHDMPLAKFKALRVPKVCTKLEVVALLTIQVDLDDEVIQEFTRHCPKLKSLSLTCSSSLSADAFTFINTSTSCITNLELKDRRGTEPYLHFVLPYFPHLTHLAVNGQFVHLKDCTAIADCCPNLQELLFRIDGSGNDVPEGLFDHFLNITSSLCGLELLKIAEKCKNLRKLHVPQSNIDDESVVFLTQQCPYLEDINFSGCHRLSKISLLALSKNSPNLRKLHFQENNVDHEHLMNILLKCRKLQEVYFDRKKEAKLAGGPPQRFSPGSTSSESIKDADDIPFIDMTTSDEDNVLLSFRQSKGQPLALFPLSLQVA</sequence>
<evidence type="ECO:0000313" key="4">
    <source>
        <dbReference type="EMBL" id="GFR90253.1"/>
    </source>
</evidence>
<feature type="region of interest" description="Disordered" evidence="2">
    <location>
        <begin position="427"/>
        <end position="448"/>
    </location>
</feature>
<keyword evidence="1" id="KW-0833">Ubl conjugation pathway</keyword>
<evidence type="ECO:0000313" key="5">
    <source>
        <dbReference type="Proteomes" id="UP000762676"/>
    </source>
</evidence>
<dbReference type="InterPro" id="IPR036047">
    <property type="entry name" value="F-box-like_dom_sf"/>
</dbReference>
<feature type="domain" description="F-box" evidence="3">
    <location>
        <begin position="1"/>
        <end position="45"/>
    </location>
</feature>
<comment type="caution">
    <text evidence="4">The sequence shown here is derived from an EMBL/GenBank/DDBJ whole genome shotgun (WGS) entry which is preliminary data.</text>
</comment>
<dbReference type="PANTHER" id="PTHR38926">
    <property type="entry name" value="F-BOX DOMAIN CONTAINING PROTEIN, EXPRESSED"/>
    <property type="match status" value="1"/>
</dbReference>
<organism evidence="4 5">
    <name type="scientific">Elysia marginata</name>
    <dbReference type="NCBI Taxonomy" id="1093978"/>
    <lineage>
        <taxon>Eukaryota</taxon>
        <taxon>Metazoa</taxon>
        <taxon>Spiralia</taxon>
        <taxon>Lophotrochozoa</taxon>
        <taxon>Mollusca</taxon>
        <taxon>Gastropoda</taxon>
        <taxon>Heterobranchia</taxon>
        <taxon>Euthyneura</taxon>
        <taxon>Panpulmonata</taxon>
        <taxon>Sacoglossa</taxon>
        <taxon>Placobranchoidea</taxon>
        <taxon>Plakobranchidae</taxon>
        <taxon>Elysia</taxon>
    </lineage>
</organism>
<dbReference type="AlphaFoldDB" id="A0AAV4GXK5"/>
<protein>
    <submittedName>
        <fullName evidence="4">F-box/LRR-repeat protein 4</fullName>
    </submittedName>
</protein>
<dbReference type="Proteomes" id="UP000762676">
    <property type="component" value="Unassembled WGS sequence"/>
</dbReference>
<reference evidence="4 5" key="1">
    <citation type="journal article" date="2021" name="Elife">
        <title>Chloroplast acquisition without the gene transfer in kleptoplastic sea slugs, Plakobranchus ocellatus.</title>
        <authorList>
            <person name="Maeda T."/>
            <person name="Takahashi S."/>
            <person name="Yoshida T."/>
            <person name="Shimamura S."/>
            <person name="Takaki Y."/>
            <person name="Nagai Y."/>
            <person name="Toyoda A."/>
            <person name="Suzuki Y."/>
            <person name="Arimoto A."/>
            <person name="Ishii H."/>
            <person name="Satoh N."/>
            <person name="Nishiyama T."/>
            <person name="Hasebe M."/>
            <person name="Maruyama T."/>
            <person name="Minagawa J."/>
            <person name="Obokata J."/>
            <person name="Shigenobu S."/>
        </authorList>
    </citation>
    <scope>NUCLEOTIDE SEQUENCE [LARGE SCALE GENOMIC DNA]</scope>
</reference>
<gene>
    <name evidence="4" type="ORF">ElyMa_004299500</name>
</gene>
<accession>A0AAV4GXK5</accession>
<evidence type="ECO:0000256" key="1">
    <source>
        <dbReference type="ARBA" id="ARBA00022786"/>
    </source>
</evidence>
<dbReference type="InterPro" id="IPR032675">
    <property type="entry name" value="LRR_dom_sf"/>
</dbReference>
<dbReference type="SUPFAM" id="SSF81383">
    <property type="entry name" value="F-box domain"/>
    <property type="match status" value="1"/>
</dbReference>
<dbReference type="InterPro" id="IPR001810">
    <property type="entry name" value="F-box_dom"/>
</dbReference>
<dbReference type="InterPro" id="IPR006553">
    <property type="entry name" value="Leu-rich_rpt_Cys-con_subtyp"/>
</dbReference>
<dbReference type="PANTHER" id="PTHR38926:SF5">
    <property type="entry name" value="F-BOX AND LEUCINE-RICH REPEAT PROTEIN 6"/>
    <property type="match status" value="1"/>
</dbReference>
<dbReference type="EMBL" id="BMAT01008659">
    <property type="protein sequence ID" value="GFR90253.1"/>
    <property type="molecule type" value="Genomic_DNA"/>
</dbReference>
<proteinExistence type="predicted"/>
<dbReference type="Gene3D" id="1.20.1280.50">
    <property type="match status" value="1"/>
</dbReference>
<dbReference type="Pfam" id="PF12937">
    <property type="entry name" value="F-box-like"/>
    <property type="match status" value="1"/>
</dbReference>
<dbReference type="Gene3D" id="3.80.10.10">
    <property type="entry name" value="Ribonuclease Inhibitor"/>
    <property type="match status" value="1"/>
</dbReference>
<dbReference type="PROSITE" id="PS50181">
    <property type="entry name" value="FBOX"/>
    <property type="match status" value="1"/>
</dbReference>
<name>A0AAV4GXK5_9GAST</name>
<dbReference type="SMART" id="SM00367">
    <property type="entry name" value="LRR_CC"/>
    <property type="match status" value="3"/>
</dbReference>